<feature type="domain" description="Plastocyanin-like" evidence="3">
    <location>
        <begin position="42"/>
        <end position="155"/>
    </location>
</feature>
<evidence type="ECO:0000256" key="1">
    <source>
        <dbReference type="SAM" id="SignalP"/>
    </source>
</evidence>
<sequence>MAMSQPLSRRVVLSGVAASLAALPAAAQSPPRSLRQIEARPGTARLSGGGETSILGFEGNTPGPVLRYQQGDELAVRFLNKLDQPATLHWHGLRGDNAMEGVAPLTQAAVAPGGSYDYRRTLADPGLFCYRPSVYGATPELVGRGLKGLLIVDEPAPPPADADLLLVLDDWRLDDAGQVVGGFDDPAAARGVGRIGPLLCVNGKAAPALQSLAPGARVRLRLANLSNARIMVLSLAGAQPFVIAIDGQPCDAFEPIKRSIPVAPGARFELMFDMPETEGAKVNLILRGQNGEDRDLFVAEAKGAKASKRPPIASLPQNSALPAEIKLASAKKVDLVIETRKAATGPAWTINGSVTKGYQGPPLFKVANGTPVTLGFVNKSGAALAMHVHGQCMRLLHDLDDGWEPYWRNGVIVPPGKTKHAAFLAESPGKWAVHDDILEHEAGGLATWFEVA</sequence>
<dbReference type="SUPFAM" id="SSF49503">
    <property type="entry name" value="Cupredoxins"/>
    <property type="match status" value="3"/>
</dbReference>
<organism evidence="4 5">
    <name type="scientific">Methylocystis hirsuta</name>
    <dbReference type="NCBI Taxonomy" id="369798"/>
    <lineage>
        <taxon>Bacteria</taxon>
        <taxon>Pseudomonadati</taxon>
        <taxon>Pseudomonadota</taxon>
        <taxon>Alphaproteobacteria</taxon>
        <taxon>Hyphomicrobiales</taxon>
        <taxon>Methylocystaceae</taxon>
        <taxon>Methylocystis</taxon>
    </lineage>
</organism>
<keyword evidence="1" id="KW-0732">Signal</keyword>
<dbReference type="InterPro" id="IPR006311">
    <property type="entry name" value="TAT_signal"/>
</dbReference>
<dbReference type="GO" id="GO:0005507">
    <property type="term" value="F:copper ion binding"/>
    <property type="evidence" value="ECO:0007669"/>
    <property type="project" value="InterPro"/>
</dbReference>
<dbReference type="PANTHER" id="PTHR11709">
    <property type="entry name" value="MULTI-COPPER OXIDASE"/>
    <property type="match status" value="1"/>
</dbReference>
<dbReference type="Pfam" id="PF07731">
    <property type="entry name" value="Cu-oxidase_2"/>
    <property type="match status" value="1"/>
</dbReference>
<protein>
    <submittedName>
        <fullName evidence="4">Multicopper oxidase family protein</fullName>
    </submittedName>
</protein>
<dbReference type="CDD" id="cd13861">
    <property type="entry name" value="CuRO_1_CumA_like"/>
    <property type="match status" value="1"/>
</dbReference>
<dbReference type="PROSITE" id="PS51318">
    <property type="entry name" value="TAT"/>
    <property type="match status" value="1"/>
</dbReference>
<name>A0A3M9XRC3_9HYPH</name>
<dbReference type="OrthoDB" id="9757546at2"/>
<dbReference type="Gene3D" id="2.60.40.420">
    <property type="entry name" value="Cupredoxins - blue copper proteins"/>
    <property type="match status" value="3"/>
</dbReference>
<dbReference type="EMBL" id="QWDD01000001">
    <property type="protein sequence ID" value="RNJ49460.1"/>
    <property type="molecule type" value="Genomic_DNA"/>
</dbReference>
<dbReference type="InterPro" id="IPR045087">
    <property type="entry name" value="Cu-oxidase_fam"/>
</dbReference>
<proteinExistence type="predicted"/>
<feature type="signal peptide" evidence="1">
    <location>
        <begin position="1"/>
        <end position="27"/>
    </location>
</feature>
<evidence type="ECO:0000259" key="2">
    <source>
        <dbReference type="Pfam" id="PF07731"/>
    </source>
</evidence>
<dbReference type="AlphaFoldDB" id="A0A3M9XRC3"/>
<evidence type="ECO:0000259" key="3">
    <source>
        <dbReference type="Pfam" id="PF07732"/>
    </source>
</evidence>
<keyword evidence="5" id="KW-1185">Reference proteome</keyword>
<accession>A0A3M9XRC3</accession>
<reference evidence="4 5" key="1">
    <citation type="submission" date="2018-08" db="EMBL/GenBank/DDBJ databases">
        <title>Genome sequence of Methylocystis hirsuta CSC1, a methanotroph able to accumulate PHAs.</title>
        <authorList>
            <person name="Bordel S."/>
            <person name="Rodriguez E."/>
            <person name="Gancedo J."/>
            <person name="Munoz R."/>
        </authorList>
    </citation>
    <scope>NUCLEOTIDE SEQUENCE [LARGE SCALE GENOMIC DNA]</scope>
    <source>
        <strain evidence="4 5">CSC1</strain>
    </source>
</reference>
<dbReference type="GO" id="GO:0030288">
    <property type="term" value="C:outer membrane-bounded periplasmic space"/>
    <property type="evidence" value="ECO:0007669"/>
    <property type="project" value="TreeGrafter"/>
</dbReference>
<evidence type="ECO:0000313" key="5">
    <source>
        <dbReference type="Proteomes" id="UP000268623"/>
    </source>
</evidence>
<dbReference type="InterPro" id="IPR008972">
    <property type="entry name" value="Cupredoxin"/>
</dbReference>
<gene>
    <name evidence="4" type="ORF">D1O30_07440</name>
</gene>
<dbReference type="InterPro" id="IPR011706">
    <property type="entry name" value="Cu-oxidase_C"/>
</dbReference>
<comment type="caution">
    <text evidence="4">The sequence shown here is derived from an EMBL/GenBank/DDBJ whole genome shotgun (WGS) entry which is preliminary data.</text>
</comment>
<dbReference type="GO" id="GO:0016491">
    <property type="term" value="F:oxidoreductase activity"/>
    <property type="evidence" value="ECO:0007669"/>
    <property type="project" value="InterPro"/>
</dbReference>
<evidence type="ECO:0000313" key="4">
    <source>
        <dbReference type="EMBL" id="RNJ49460.1"/>
    </source>
</evidence>
<dbReference type="PANTHER" id="PTHR11709:SF2">
    <property type="entry name" value="MULTICOPPER OXIDASE LPR1"/>
    <property type="match status" value="1"/>
</dbReference>
<dbReference type="InterPro" id="IPR011707">
    <property type="entry name" value="Cu-oxidase-like_N"/>
</dbReference>
<dbReference type="Pfam" id="PF07732">
    <property type="entry name" value="Cu-oxidase_3"/>
    <property type="match status" value="1"/>
</dbReference>
<feature type="chain" id="PRO_5018030751" evidence="1">
    <location>
        <begin position="28"/>
        <end position="452"/>
    </location>
</feature>
<dbReference type="Proteomes" id="UP000268623">
    <property type="component" value="Unassembled WGS sequence"/>
</dbReference>
<feature type="domain" description="Plastocyanin-like" evidence="2">
    <location>
        <begin position="347"/>
        <end position="451"/>
    </location>
</feature>